<dbReference type="Proteomes" id="UP000777560">
    <property type="component" value="Unassembled WGS sequence"/>
</dbReference>
<dbReference type="RefSeq" id="WP_140926039.1">
    <property type="nucleotide sequence ID" value="NZ_QUAU01000006.1"/>
</dbReference>
<evidence type="ECO:0000256" key="1">
    <source>
        <dbReference type="SAM" id="MobiDB-lite"/>
    </source>
</evidence>
<keyword evidence="3" id="KW-1185">Reference proteome</keyword>
<feature type="compositionally biased region" description="Low complexity" evidence="1">
    <location>
        <begin position="380"/>
        <end position="396"/>
    </location>
</feature>
<feature type="region of interest" description="Disordered" evidence="1">
    <location>
        <begin position="334"/>
        <end position="396"/>
    </location>
</feature>
<sequence>MSDNPFTYDNGFIPDVVASNVLNKTTKQNRFINSGIVVNSDPIANNSLLTPSHYVIIPYTNDLGGSPETWTDDKKISVANLGSGKQRMFKFFQDKAYGWTDKSQEFTTSNPRDVVNSRFANWWTGVDEDTVIKELGGVFDNGKIATAHKFVDSKAGALFNARGFLATLSKFGDLQDSSTNNIVVNSAVYSEMKAQNMLDNPNNQVPQNQVVNPFGTYNGMKIIVDDSIPLNPDGTSTSYICANGAITYAVANPENAVAVQREELEMGGRTTVVNRRVTTTHINGTTVADNFTPSGSEPSVDDVVKGSTWDCVVDPRNIGVVAYEAKVSDDFNPFKSQSTGNSNVQINPSDDQNKSSNNGKPASNQNGTNNQKQSSDDSKSTSGKQTGQSQSSDSKK</sequence>
<gene>
    <name evidence="2" type="ORF">DY114_07260</name>
</gene>
<name>A0ABY2YUZ1_9LACO</name>
<reference evidence="2 3" key="1">
    <citation type="submission" date="2018-08" db="EMBL/GenBank/DDBJ databases">
        <title>Comparative genomics of wild bee and flower associated Lactobacillus reveals potential adaptation to the bee host.</title>
        <authorList>
            <person name="Vuong H.Q."/>
            <person name="Mcfrederick Q.S."/>
        </authorList>
    </citation>
    <scope>NUCLEOTIDE SEQUENCE [LARGE SCALE GENOMIC DNA]</scope>
    <source>
        <strain evidence="2 3">HV_13</strain>
    </source>
</reference>
<comment type="caution">
    <text evidence="2">The sequence shown here is derived from an EMBL/GenBank/DDBJ whole genome shotgun (WGS) entry which is preliminary data.</text>
</comment>
<evidence type="ECO:0000313" key="3">
    <source>
        <dbReference type="Proteomes" id="UP000777560"/>
    </source>
</evidence>
<proteinExistence type="predicted"/>
<dbReference type="EMBL" id="QUAV01000006">
    <property type="protein sequence ID" value="TPR23099.1"/>
    <property type="molecule type" value="Genomic_DNA"/>
</dbReference>
<organism evidence="2 3">
    <name type="scientific">Apilactobacillus micheneri</name>
    <dbReference type="NCBI Taxonomy" id="1899430"/>
    <lineage>
        <taxon>Bacteria</taxon>
        <taxon>Bacillati</taxon>
        <taxon>Bacillota</taxon>
        <taxon>Bacilli</taxon>
        <taxon>Lactobacillales</taxon>
        <taxon>Lactobacillaceae</taxon>
        <taxon>Apilactobacillus</taxon>
    </lineage>
</organism>
<protein>
    <submittedName>
        <fullName evidence="2">Uncharacterized protein</fullName>
    </submittedName>
</protein>
<accession>A0ABY2YUZ1</accession>
<feature type="compositionally biased region" description="Polar residues" evidence="1">
    <location>
        <begin position="334"/>
        <end position="370"/>
    </location>
</feature>
<evidence type="ECO:0000313" key="2">
    <source>
        <dbReference type="EMBL" id="TPR23099.1"/>
    </source>
</evidence>